<proteinExistence type="predicted"/>
<accession>A0A0H5R6I6</accession>
<organism evidence="2">
    <name type="scientific">Spongospora subterranea</name>
    <dbReference type="NCBI Taxonomy" id="70186"/>
    <lineage>
        <taxon>Eukaryota</taxon>
        <taxon>Sar</taxon>
        <taxon>Rhizaria</taxon>
        <taxon>Endomyxa</taxon>
        <taxon>Phytomyxea</taxon>
        <taxon>Plasmodiophorida</taxon>
        <taxon>Plasmodiophoridae</taxon>
        <taxon>Spongospora</taxon>
    </lineage>
</organism>
<feature type="transmembrane region" description="Helical" evidence="1">
    <location>
        <begin position="12"/>
        <end position="31"/>
    </location>
</feature>
<keyword evidence="1" id="KW-0812">Transmembrane</keyword>
<feature type="non-terminal residue" evidence="2">
    <location>
        <position position="186"/>
    </location>
</feature>
<sequence>MVGNSSGFPRRIGSVRLIIVVSSISMALVMINLRQFGFIGNPVQEFTTCQEEHPSDLTPQPMAQRLIDSIARHPRSLNYQIRGQIRSPMKRVISFALYGTDRRYLDGIEVNLRLASINYPGWTVRVYHDDTVPRRYIDNISRKYNELVEFVNISDQSPVVRSITGTMWRFLVADDPVVEYFIIRDV</sequence>
<name>A0A0H5R6I6_9EUKA</name>
<evidence type="ECO:0000256" key="1">
    <source>
        <dbReference type="SAM" id="Phobius"/>
    </source>
</evidence>
<evidence type="ECO:0000313" key="2">
    <source>
        <dbReference type="EMBL" id="CRZ03879.1"/>
    </source>
</evidence>
<reference evidence="2" key="1">
    <citation type="submission" date="2015-04" db="EMBL/GenBank/DDBJ databases">
        <title>The genome sequence of the plant pathogenic Rhizarian Plasmodiophora brassicae reveals insights in its biotrophic life cycle and the origin of chitin synthesis.</title>
        <authorList>
            <person name="Schwelm A."/>
            <person name="Fogelqvist J."/>
            <person name="Knaust A."/>
            <person name="Julke S."/>
            <person name="Lilja T."/>
            <person name="Dhandapani V."/>
            <person name="Bonilla-Rosso G."/>
            <person name="Karlsson M."/>
            <person name="Shevchenko A."/>
            <person name="Choi S.R."/>
            <person name="Kim H.G."/>
            <person name="Park J.Y."/>
            <person name="Lim Y.P."/>
            <person name="Ludwig-Muller J."/>
            <person name="Dixelius C."/>
        </authorList>
    </citation>
    <scope>NUCLEOTIDE SEQUENCE</scope>
    <source>
        <tissue evidence="2">Potato root galls</tissue>
    </source>
</reference>
<keyword evidence="1" id="KW-1133">Transmembrane helix</keyword>
<dbReference type="EMBL" id="HACM01003437">
    <property type="protein sequence ID" value="CRZ03879.1"/>
    <property type="molecule type" value="Transcribed_RNA"/>
</dbReference>
<dbReference type="AlphaFoldDB" id="A0A0H5R6I6"/>
<protein>
    <submittedName>
        <fullName evidence="2">Uncharacterized protein</fullName>
    </submittedName>
</protein>
<keyword evidence="1" id="KW-0472">Membrane</keyword>